<dbReference type="EMBL" id="KR029582">
    <property type="protein sequence ID" value="AKH46397.1"/>
    <property type="molecule type" value="Genomic_DNA"/>
</dbReference>
<sequence length="143" mass="16102">MNMTPEQLDQKIAQSKKLMAEDAVEDGARLAKEEARIAKEKAAKQAIKDERFDLGGYEEGLSGIDKARVIKTLNKKIRTKDGKIVSNKEYLTGLMDNGWKPMEGVLANPKFKGSPIGAPLNKTEKGFVDYYWNKKKELKQLRS</sequence>
<reference evidence="1" key="2">
    <citation type="submission" date="2015-03" db="EMBL/GenBank/DDBJ databases">
        <authorList>
            <person name="Chow C.-E.T."/>
            <person name="Winget D.M."/>
            <person name="White R.A.III."/>
            <person name="Hallam S.J."/>
            <person name="Suttle C.A."/>
        </authorList>
    </citation>
    <scope>NUCLEOTIDE SEQUENCE</scope>
    <source>
        <strain evidence="1">Anoxic3_7</strain>
    </source>
</reference>
<organism evidence="1">
    <name type="scientific">uncultured marine virus</name>
    <dbReference type="NCBI Taxonomy" id="186617"/>
    <lineage>
        <taxon>Viruses</taxon>
        <taxon>environmental samples</taxon>
    </lineage>
</organism>
<proteinExistence type="predicted"/>
<evidence type="ECO:0000313" key="1">
    <source>
        <dbReference type="EMBL" id="AKH46397.1"/>
    </source>
</evidence>
<reference evidence="1" key="1">
    <citation type="journal article" date="2015" name="Front. Microbiol.">
        <title>Combining genomic sequencing methods to explore viral diversity and reveal potential virus-host interactions.</title>
        <authorList>
            <person name="Chow C.E."/>
            <person name="Winget D.M."/>
            <person name="White R.A.III."/>
            <person name="Hallam S.J."/>
            <person name="Suttle C.A."/>
        </authorList>
    </citation>
    <scope>NUCLEOTIDE SEQUENCE</scope>
    <source>
        <strain evidence="1">Anoxic3_7</strain>
    </source>
</reference>
<protein>
    <submittedName>
        <fullName evidence="1">Uncharacterized protein</fullName>
    </submittedName>
</protein>
<name>A0A0F7L4H4_9VIRU</name>
<accession>A0A0F7L4H4</accession>